<keyword evidence="2" id="KW-1133">Transmembrane helix</keyword>
<dbReference type="InterPro" id="IPR021787">
    <property type="entry name" value="DUF3352"/>
</dbReference>
<protein>
    <submittedName>
        <fullName evidence="3">DUF3352 domain-containing protein</fullName>
    </submittedName>
</protein>
<feature type="transmembrane region" description="Helical" evidence="2">
    <location>
        <begin position="33"/>
        <end position="53"/>
    </location>
</feature>
<gene>
    <name evidence="3" type="ORF">NCI01_05495</name>
</gene>
<feature type="region of interest" description="Disordered" evidence="1">
    <location>
        <begin position="1"/>
        <end position="28"/>
    </location>
</feature>
<dbReference type="EMBL" id="JANARS010000002">
    <property type="protein sequence ID" value="MCP3421243.1"/>
    <property type="molecule type" value="Genomic_DNA"/>
</dbReference>
<dbReference type="Proteomes" id="UP001204524">
    <property type="component" value="Unassembled WGS sequence"/>
</dbReference>
<dbReference type="Pfam" id="PF11832">
    <property type="entry name" value="DUF3352"/>
    <property type="match status" value="1"/>
</dbReference>
<accession>A0ABT1KU06</accession>
<evidence type="ECO:0000256" key="1">
    <source>
        <dbReference type="SAM" id="MobiDB-lite"/>
    </source>
</evidence>
<comment type="caution">
    <text evidence="3">The sequence shown here is derived from an EMBL/GenBank/DDBJ whole genome shotgun (WGS) entry which is preliminary data.</text>
</comment>
<keyword evidence="2" id="KW-0472">Membrane</keyword>
<name>A0ABT1KU06_9ACTN</name>
<evidence type="ECO:0000313" key="3">
    <source>
        <dbReference type="EMBL" id="MCP3421243.1"/>
    </source>
</evidence>
<proteinExistence type="predicted"/>
<evidence type="ECO:0000313" key="4">
    <source>
        <dbReference type="Proteomes" id="UP001204524"/>
    </source>
</evidence>
<evidence type="ECO:0000256" key="2">
    <source>
        <dbReference type="SAM" id="Phobius"/>
    </source>
</evidence>
<keyword evidence="2" id="KW-0812">Transmembrane</keyword>
<reference evidence="3 4" key="1">
    <citation type="submission" date="2022-06" db="EMBL/GenBank/DDBJ databases">
        <authorList>
            <person name="So Y."/>
        </authorList>
    </citation>
    <scope>NUCLEOTIDE SEQUENCE [LARGE SCALE GENOMIC DNA]</scope>
    <source>
        <strain evidence="3 4">STR3</strain>
    </source>
</reference>
<dbReference type="RefSeq" id="WP_254180470.1">
    <property type="nucleotide sequence ID" value="NZ_JANARS010000002.1"/>
</dbReference>
<keyword evidence="4" id="KW-1185">Reference proteome</keyword>
<organism evidence="3 4">
    <name type="scientific">Nocardioides pinisoli</name>
    <dbReference type="NCBI Taxonomy" id="2950279"/>
    <lineage>
        <taxon>Bacteria</taxon>
        <taxon>Bacillati</taxon>
        <taxon>Actinomycetota</taxon>
        <taxon>Actinomycetes</taxon>
        <taxon>Propionibacteriales</taxon>
        <taxon>Nocardioidaceae</taxon>
        <taxon>Nocardioides</taxon>
    </lineage>
</organism>
<sequence length="555" mass="57708">MSMTPGGPADGPEYLDGSGPAQSAPDNDNKKRLVALGAIVAGGAVVAGGAWAATSFFSTGAQPAEALPASTVAYFSVDLDPSGGQKIEAIKTLRKFPGFVDEVDLQADDDLRERFFEEMTSSGECEGLDYDADVEPWLGSRAAMAMVDLGEDEPTPVGVVQTTDSGKAEDGLGSLVDACGGGEDAEGDVGGWVVDGDWIVLAETKEIAQQVVDAADGSTLAADASFGEWTGEAGDDGVMSVYVGKGVTKFLDELGVMGPMGGMGMMGTPGSPMDEGSWFAEEAPSEEEIPDELRQMIDDFDGMAATVRFDDGAVEIEYAMSNYQPDLTKYVDSRTGADMVAGLPDDTLAAFGLSLEEGWAGAMLDYVKAALPEDSASIDEQLAQLEAETGLALPEDLETLLGEGLTVSLGAGLDPDAVANGGPGEVPVGIRIDGDPDEIQAVLDKIAAQAGPELADYLQVTEGDGYAVLALQEGYRGDLEEGGSLGDSAAYAEVVEVDEAQSVLFVDFDADNDWLVRLTGDSPEVSKNLEPLSAFGMSSWVDDDVVHGLFKLTTD</sequence>